<evidence type="ECO:0000259" key="7">
    <source>
        <dbReference type="Pfam" id="PF02525"/>
    </source>
</evidence>
<evidence type="ECO:0000256" key="5">
    <source>
        <dbReference type="ARBA" id="ARBA00048542"/>
    </source>
</evidence>
<dbReference type="GO" id="GO:0010181">
    <property type="term" value="F:FMN binding"/>
    <property type="evidence" value="ECO:0007669"/>
    <property type="project" value="UniProtKB-UniRule"/>
</dbReference>
<feature type="domain" description="Flavodoxin-like fold" evidence="7">
    <location>
        <begin position="4"/>
        <end position="183"/>
    </location>
</feature>
<dbReference type="RefSeq" id="WP_109252680.1">
    <property type="nucleotide sequence ID" value="NZ_QEXV01000003.1"/>
</dbReference>
<evidence type="ECO:0000256" key="2">
    <source>
        <dbReference type="ARBA" id="ARBA00022643"/>
    </source>
</evidence>
<keyword evidence="9" id="KW-1185">Reference proteome</keyword>
<dbReference type="SUPFAM" id="SSF52218">
    <property type="entry name" value="Flavoproteins"/>
    <property type="match status" value="1"/>
</dbReference>
<dbReference type="InterPro" id="IPR050104">
    <property type="entry name" value="FMN-dep_NADH:Q_OxRdtase_AzoR1"/>
</dbReference>
<dbReference type="HAMAP" id="MF_01216">
    <property type="entry name" value="Azoreductase_type1"/>
    <property type="match status" value="1"/>
</dbReference>
<dbReference type="GO" id="GO:0016655">
    <property type="term" value="F:oxidoreductase activity, acting on NAD(P)H, quinone or similar compound as acceptor"/>
    <property type="evidence" value="ECO:0007669"/>
    <property type="project" value="InterPro"/>
</dbReference>
<evidence type="ECO:0000256" key="3">
    <source>
        <dbReference type="ARBA" id="ARBA00023002"/>
    </source>
</evidence>
<comment type="catalytic activity">
    <reaction evidence="6">
        <text>2 a quinone + NADH + H(+) = 2 a 1,4-benzosemiquinone + NAD(+)</text>
        <dbReference type="Rhea" id="RHEA:65952"/>
        <dbReference type="ChEBI" id="CHEBI:15378"/>
        <dbReference type="ChEBI" id="CHEBI:57540"/>
        <dbReference type="ChEBI" id="CHEBI:57945"/>
        <dbReference type="ChEBI" id="CHEBI:132124"/>
        <dbReference type="ChEBI" id="CHEBI:134225"/>
    </reaction>
</comment>
<comment type="similarity">
    <text evidence="6">Belongs to the azoreductase type 1 family.</text>
</comment>
<comment type="caution">
    <text evidence="8">The sequence shown here is derived from an EMBL/GenBank/DDBJ whole genome shotgun (WGS) entry which is preliminary data.</text>
</comment>
<dbReference type="GO" id="GO:0016652">
    <property type="term" value="F:oxidoreductase activity, acting on NAD(P)H as acceptor"/>
    <property type="evidence" value="ECO:0007669"/>
    <property type="project" value="UniProtKB-UniRule"/>
</dbReference>
<comment type="catalytic activity">
    <reaction evidence="5">
        <text>N,N-dimethyl-1,4-phenylenediamine + anthranilate + 2 NAD(+) = 2-(4-dimethylaminophenyl)diazenylbenzoate + 2 NADH + 2 H(+)</text>
        <dbReference type="Rhea" id="RHEA:55872"/>
        <dbReference type="ChEBI" id="CHEBI:15378"/>
        <dbReference type="ChEBI" id="CHEBI:15783"/>
        <dbReference type="ChEBI" id="CHEBI:16567"/>
        <dbReference type="ChEBI" id="CHEBI:57540"/>
        <dbReference type="ChEBI" id="CHEBI:57945"/>
        <dbReference type="ChEBI" id="CHEBI:71579"/>
        <dbReference type="EC" id="1.7.1.17"/>
    </reaction>
    <physiologicalReaction direction="right-to-left" evidence="5">
        <dbReference type="Rhea" id="RHEA:55874"/>
    </physiologicalReaction>
</comment>
<keyword evidence="3 6" id="KW-0560">Oxidoreductase</keyword>
<feature type="binding site" evidence="6">
    <location>
        <position position="11"/>
    </location>
    <ligand>
        <name>FMN</name>
        <dbReference type="ChEBI" id="CHEBI:58210"/>
    </ligand>
</feature>
<comment type="subunit">
    <text evidence="6">Homodimer.</text>
</comment>
<evidence type="ECO:0000256" key="4">
    <source>
        <dbReference type="ARBA" id="ARBA00023027"/>
    </source>
</evidence>
<accession>A0A2U2BTX6</accession>
<evidence type="ECO:0000256" key="1">
    <source>
        <dbReference type="ARBA" id="ARBA00022630"/>
    </source>
</evidence>
<evidence type="ECO:0000313" key="9">
    <source>
        <dbReference type="Proteomes" id="UP000245168"/>
    </source>
</evidence>
<proteinExistence type="inferred from homology"/>
<dbReference type="PANTHER" id="PTHR43741:SF2">
    <property type="entry name" value="FMN-DEPENDENT NADH:QUINONE OXIDOREDUCTASE"/>
    <property type="match status" value="1"/>
</dbReference>
<keyword evidence="2 6" id="KW-0288">FMN</keyword>
<comment type="function">
    <text evidence="6">Quinone reductase that provides resistance to thiol-specific stress caused by electrophilic quinones.</text>
</comment>
<dbReference type="PANTHER" id="PTHR43741">
    <property type="entry name" value="FMN-DEPENDENT NADH-AZOREDUCTASE 1"/>
    <property type="match status" value="1"/>
</dbReference>
<comment type="caution">
    <text evidence="6">Lacks conserved residue(s) required for the propagation of feature annotation.</text>
</comment>
<evidence type="ECO:0000313" key="8">
    <source>
        <dbReference type="EMBL" id="PWE17449.1"/>
    </source>
</evidence>
<dbReference type="EC" id="1.7.1.17" evidence="6"/>
<dbReference type="InterPro" id="IPR029039">
    <property type="entry name" value="Flavoprotein-like_sf"/>
</dbReference>
<dbReference type="Proteomes" id="UP000245168">
    <property type="component" value="Unassembled WGS sequence"/>
</dbReference>
<keyword evidence="4 6" id="KW-0520">NAD</keyword>
<reference evidence="9" key="1">
    <citation type="submission" date="2018-05" db="EMBL/GenBank/DDBJ databases">
        <authorList>
            <person name="Liu B.-T."/>
        </authorList>
    </citation>
    <scope>NUCLEOTIDE SEQUENCE [LARGE SCALE GENOMIC DNA]</scope>
    <source>
        <strain evidence="9">WD6-1</strain>
    </source>
</reference>
<feature type="binding site" evidence="6">
    <location>
        <begin position="17"/>
        <end position="19"/>
    </location>
    <ligand>
        <name>FMN</name>
        <dbReference type="ChEBI" id="CHEBI:58210"/>
    </ligand>
</feature>
<evidence type="ECO:0000256" key="6">
    <source>
        <dbReference type="HAMAP-Rule" id="MF_01216"/>
    </source>
</evidence>
<comment type="cofactor">
    <cofactor evidence="6">
        <name>FMN</name>
        <dbReference type="ChEBI" id="CHEBI:58210"/>
    </cofactor>
    <text evidence="6">Binds 1 FMN per subunit.</text>
</comment>
<dbReference type="GO" id="GO:0009055">
    <property type="term" value="F:electron transfer activity"/>
    <property type="evidence" value="ECO:0007669"/>
    <property type="project" value="UniProtKB-UniRule"/>
</dbReference>
<dbReference type="Pfam" id="PF02525">
    <property type="entry name" value="Flavodoxin_2"/>
    <property type="match status" value="1"/>
</dbReference>
<comment type="function">
    <text evidence="6">Also exhibits azoreductase activity. Catalyzes the reductive cleavage of the azo bond in aromatic azo compounds to the corresponding amines.</text>
</comment>
<dbReference type="EMBL" id="QEXV01000003">
    <property type="protein sequence ID" value="PWE17449.1"/>
    <property type="molecule type" value="Genomic_DNA"/>
</dbReference>
<dbReference type="AlphaFoldDB" id="A0A2U2BTX6"/>
<name>A0A2U2BTX6_9PROT</name>
<dbReference type="Gene3D" id="3.40.50.360">
    <property type="match status" value="1"/>
</dbReference>
<keyword evidence="1 6" id="KW-0285">Flavoprotein</keyword>
<sequence length="200" mass="21277">MTARILRVDASARVEGSVSRALSARLADRLAVPDGTVTVRDLAADPVPQVDAAWVEANFTPAEDRTDAQRAALAGSDALVAELQAADAIVIGVPIYNFSIPAALKAWIDQIARARLTFRYTENGPEGLLKNKTAWLVVASGGVAVDSPVDFATGYLRHVLGFVGIDDVRIVDASRWGALNDHEQQAVFDDVDGAERRAAA</sequence>
<dbReference type="EC" id="1.6.5.-" evidence="6"/>
<protein>
    <recommendedName>
        <fullName evidence="6">FMN dependent NADH:quinone oxidoreductase</fullName>
        <ecNumber evidence="6">1.6.5.-</ecNumber>
    </recommendedName>
    <alternativeName>
        <fullName evidence="6">Azo-dye reductase</fullName>
    </alternativeName>
    <alternativeName>
        <fullName evidence="6">FMN-dependent NADH-azo compound oxidoreductase</fullName>
    </alternativeName>
    <alternativeName>
        <fullName evidence="6">FMN-dependent NADH-azoreductase</fullName>
        <ecNumber evidence="6">1.7.1.17</ecNumber>
    </alternativeName>
</protein>
<gene>
    <name evidence="6" type="primary">azoR</name>
    <name evidence="8" type="ORF">DDZ18_07145</name>
</gene>
<organism evidence="8 9">
    <name type="scientific">Marinicauda salina</name>
    <dbReference type="NCBI Taxonomy" id="2135793"/>
    <lineage>
        <taxon>Bacteria</taxon>
        <taxon>Pseudomonadati</taxon>
        <taxon>Pseudomonadota</taxon>
        <taxon>Alphaproteobacteria</taxon>
        <taxon>Maricaulales</taxon>
        <taxon>Maricaulaceae</taxon>
        <taxon>Marinicauda</taxon>
    </lineage>
</organism>
<dbReference type="InterPro" id="IPR023048">
    <property type="entry name" value="NADH:quinone_OxRdtase_FMN_depd"/>
</dbReference>
<dbReference type="InterPro" id="IPR003680">
    <property type="entry name" value="Flavodoxin_fold"/>
</dbReference>
<dbReference type="OrthoDB" id="9787136at2"/>